<comment type="caution">
    <text evidence="2">The sequence shown here is derived from an EMBL/GenBank/DDBJ whole genome shotgun (WGS) entry which is preliminary data.</text>
</comment>
<dbReference type="PANTHER" id="PTHR37318">
    <property type="entry name" value="BSL7504 PROTEIN"/>
    <property type="match status" value="1"/>
</dbReference>
<dbReference type="InterPro" id="IPR036388">
    <property type="entry name" value="WH-like_DNA-bd_sf"/>
</dbReference>
<evidence type="ECO:0000313" key="2">
    <source>
        <dbReference type="EMBL" id="MFC4555932.1"/>
    </source>
</evidence>
<dbReference type="PANTHER" id="PTHR37318:SF1">
    <property type="entry name" value="BSL7504 PROTEIN"/>
    <property type="match status" value="1"/>
</dbReference>
<accession>A0ABV9DAX4</accession>
<sequence length="103" mass="11222">MAAEGGFDETIHAPTRLRLCGILRHVDSAEFAMLRDALDLSEANLSKTLRALADLGYVRVTKAASSSRTDKRRTTTVSLTPAGRRAFDGHLRALQRLAEGIVD</sequence>
<dbReference type="Proteomes" id="UP001595955">
    <property type="component" value="Unassembled WGS sequence"/>
</dbReference>
<proteinExistence type="predicted"/>
<gene>
    <name evidence="2" type="ORF">ACFO3F_11795</name>
</gene>
<dbReference type="EMBL" id="JBHSGF010000008">
    <property type="protein sequence ID" value="MFC4555932.1"/>
    <property type="molecule type" value="Genomic_DNA"/>
</dbReference>
<evidence type="ECO:0000259" key="1">
    <source>
        <dbReference type="Pfam" id="PF13601"/>
    </source>
</evidence>
<dbReference type="Gene3D" id="1.10.10.10">
    <property type="entry name" value="Winged helix-like DNA-binding domain superfamily/Winged helix DNA-binding domain"/>
    <property type="match status" value="1"/>
</dbReference>
<dbReference type="SUPFAM" id="SSF46785">
    <property type="entry name" value="Winged helix' DNA-binding domain"/>
    <property type="match status" value="1"/>
</dbReference>
<dbReference type="Pfam" id="PF13601">
    <property type="entry name" value="HTH_34"/>
    <property type="match status" value="1"/>
</dbReference>
<protein>
    <submittedName>
        <fullName evidence="2">Transcriptional regulator</fullName>
    </submittedName>
</protein>
<reference evidence="3" key="1">
    <citation type="journal article" date="2019" name="Int. J. Syst. Evol. Microbiol.">
        <title>The Global Catalogue of Microorganisms (GCM) 10K type strain sequencing project: providing services to taxonomists for standard genome sequencing and annotation.</title>
        <authorList>
            <consortium name="The Broad Institute Genomics Platform"/>
            <consortium name="The Broad Institute Genome Sequencing Center for Infectious Disease"/>
            <person name="Wu L."/>
            <person name="Ma J."/>
        </authorList>
    </citation>
    <scope>NUCLEOTIDE SEQUENCE [LARGE SCALE GENOMIC DNA]</scope>
    <source>
        <strain evidence="3">JCM 3369</strain>
    </source>
</reference>
<dbReference type="InterPro" id="IPR036390">
    <property type="entry name" value="WH_DNA-bd_sf"/>
</dbReference>
<keyword evidence="3" id="KW-1185">Reference proteome</keyword>
<evidence type="ECO:0000313" key="3">
    <source>
        <dbReference type="Proteomes" id="UP001595955"/>
    </source>
</evidence>
<feature type="domain" description="Winged helix DNA-binding" evidence="1">
    <location>
        <begin position="16"/>
        <end position="97"/>
    </location>
</feature>
<dbReference type="RefSeq" id="WP_122823441.1">
    <property type="nucleotide sequence ID" value="NZ_CP033325.1"/>
</dbReference>
<name>A0ABV9DAX4_9MICO</name>
<dbReference type="InterPro" id="IPR027395">
    <property type="entry name" value="WH_DNA-bd_dom"/>
</dbReference>
<organism evidence="2 3">
    <name type="scientific">Georgenia faecalis</name>
    <dbReference type="NCBI Taxonomy" id="2483799"/>
    <lineage>
        <taxon>Bacteria</taxon>
        <taxon>Bacillati</taxon>
        <taxon>Actinomycetota</taxon>
        <taxon>Actinomycetes</taxon>
        <taxon>Micrococcales</taxon>
        <taxon>Bogoriellaceae</taxon>
        <taxon>Georgenia</taxon>
    </lineage>
</organism>